<protein>
    <recommendedName>
        <fullName evidence="1">YcgL domain-containing protein THMIRHAM_02810</fullName>
    </recommendedName>
</protein>
<dbReference type="SUPFAM" id="SSF160191">
    <property type="entry name" value="YcgL-like"/>
    <property type="match status" value="1"/>
</dbReference>
<accession>A0ABM7MAY0</accession>
<sequence>MSAINISAFRSPKKAELYLFVPQETGLEELPKELLVMFGEPQHVIDFELTAEKKLAREDAATVLKSIQTKGYFMQMPPNEIEKMGDMAPPPERLDNIC</sequence>
<dbReference type="Gene3D" id="3.10.510.20">
    <property type="entry name" value="YcgL domain"/>
    <property type="match status" value="1"/>
</dbReference>
<gene>
    <name evidence="3" type="ORF">THMIRHAM_02810</name>
</gene>
<evidence type="ECO:0000259" key="2">
    <source>
        <dbReference type="PROSITE" id="PS51648"/>
    </source>
</evidence>
<dbReference type="PANTHER" id="PTHR38109:SF1">
    <property type="entry name" value="PROTEIN YCGL"/>
    <property type="match status" value="1"/>
</dbReference>
<evidence type="ECO:0000256" key="1">
    <source>
        <dbReference type="HAMAP-Rule" id="MF_01866"/>
    </source>
</evidence>
<organism evidence="3 4">
    <name type="scientific">Thiomicrorhabdus immobilis</name>
    <dbReference type="NCBI Taxonomy" id="2791037"/>
    <lineage>
        <taxon>Bacteria</taxon>
        <taxon>Pseudomonadati</taxon>
        <taxon>Pseudomonadota</taxon>
        <taxon>Gammaproteobacteria</taxon>
        <taxon>Thiotrichales</taxon>
        <taxon>Piscirickettsiaceae</taxon>
        <taxon>Thiomicrorhabdus</taxon>
    </lineage>
</organism>
<name>A0ABM7MAY0_9GAMM</name>
<dbReference type="InterPro" id="IPR027354">
    <property type="entry name" value="YcgL_dom"/>
</dbReference>
<feature type="domain" description="YcgL" evidence="2">
    <location>
        <begin position="4"/>
        <end position="88"/>
    </location>
</feature>
<dbReference type="PANTHER" id="PTHR38109">
    <property type="entry name" value="PROTEIN YCGL"/>
    <property type="match status" value="1"/>
</dbReference>
<evidence type="ECO:0000313" key="3">
    <source>
        <dbReference type="EMBL" id="BCN92496.1"/>
    </source>
</evidence>
<dbReference type="Proteomes" id="UP001054820">
    <property type="component" value="Chromosome"/>
</dbReference>
<dbReference type="HAMAP" id="MF_01866">
    <property type="entry name" value="UPF0745"/>
    <property type="match status" value="1"/>
</dbReference>
<dbReference type="PROSITE" id="PS51648">
    <property type="entry name" value="YCGL"/>
    <property type="match status" value="1"/>
</dbReference>
<dbReference type="Pfam" id="PF05166">
    <property type="entry name" value="YcgL"/>
    <property type="match status" value="1"/>
</dbReference>
<proteinExistence type="inferred from homology"/>
<dbReference type="RefSeq" id="WP_237262195.1">
    <property type="nucleotide sequence ID" value="NZ_AP024202.1"/>
</dbReference>
<keyword evidence="4" id="KW-1185">Reference proteome</keyword>
<evidence type="ECO:0000313" key="4">
    <source>
        <dbReference type="Proteomes" id="UP001054820"/>
    </source>
</evidence>
<dbReference type="EMBL" id="AP024202">
    <property type="protein sequence ID" value="BCN92496.1"/>
    <property type="molecule type" value="Genomic_DNA"/>
</dbReference>
<reference evidence="3" key="1">
    <citation type="journal article" date="2022" name="Arch. Microbiol.">
        <title>Thiomicrorhabdus immobilis sp. nov., a mesophilic sulfur-oxidizing bacterium isolated from sediment of a brackish lake in northern Japan.</title>
        <authorList>
            <person name="Kojima H."/>
            <person name="Mochizuki J."/>
            <person name="Kanda M."/>
            <person name="Watanabe T."/>
            <person name="Fukui M."/>
        </authorList>
    </citation>
    <scope>NUCLEOTIDE SEQUENCE</scope>
    <source>
        <strain evidence="3">Am19</strain>
    </source>
</reference>
<dbReference type="InterPro" id="IPR038068">
    <property type="entry name" value="YcgL-like_sf"/>
</dbReference>